<proteinExistence type="inferred from homology"/>
<evidence type="ECO:0000259" key="4">
    <source>
        <dbReference type="Pfam" id="PF00685"/>
    </source>
</evidence>
<dbReference type="Gene3D" id="3.40.50.300">
    <property type="entry name" value="P-loop containing nucleotide triphosphate hydrolases"/>
    <property type="match status" value="1"/>
</dbReference>
<dbReference type="SUPFAM" id="SSF52540">
    <property type="entry name" value="P-loop containing nucleoside triphosphate hydrolases"/>
    <property type="match status" value="1"/>
</dbReference>
<dbReference type="InterPro" id="IPR027417">
    <property type="entry name" value="P-loop_NTPase"/>
</dbReference>
<keyword evidence="2" id="KW-0808">Transferase</keyword>
<dbReference type="RefSeq" id="WP_249830544.1">
    <property type="nucleotide sequence ID" value="NZ_JAMGBE010000001.1"/>
</dbReference>
<evidence type="ECO:0000256" key="1">
    <source>
        <dbReference type="ARBA" id="ARBA00005771"/>
    </source>
</evidence>
<comment type="similarity">
    <text evidence="1">Belongs to the sulfotransferase 1 family.</text>
</comment>
<gene>
    <name evidence="5" type="ORF">LZ538_03185</name>
</gene>
<name>A0ABT0RZN5_9SPHN</name>
<organism evidence="5 6">
    <name type="scientific">Sphingomonas hankyongi</name>
    <dbReference type="NCBI Taxonomy" id="2908209"/>
    <lineage>
        <taxon>Bacteria</taxon>
        <taxon>Pseudomonadati</taxon>
        <taxon>Pseudomonadota</taxon>
        <taxon>Alphaproteobacteria</taxon>
        <taxon>Sphingomonadales</taxon>
        <taxon>Sphingomonadaceae</taxon>
        <taxon>Sphingomonas</taxon>
    </lineage>
</organism>
<reference evidence="5" key="1">
    <citation type="submission" date="2022-05" db="EMBL/GenBank/DDBJ databases">
        <authorList>
            <person name="Jo J.-H."/>
            <person name="Im W.-T."/>
        </authorList>
    </citation>
    <scope>NUCLEOTIDE SEQUENCE</scope>
    <source>
        <strain evidence="5">SE220</strain>
    </source>
</reference>
<evidence type="ECO:0000256" key="2">
    <source>
        <dbReference type="ARBA" id="ARBA00022679"/>
    </source>
</evidence>
<dbReference type="Proteomes" id="UP001165342">
    <property type="component" value="Unassembled WGS sequence"/>
</dbReference>
<dbReference type="Pfam" id="PF00685">
    <property type="entry name" value="Sulfotransfer_1"/>
    <property type="match status" value="1"/>
</dbReference>
<comment type="caution">
    <text evidence="5">The sequence shown here is derived from an EMBL/GenBank/DDBJ whole genome shotgun (WGS) entry which is preliminary data.</text>
</comment>
<dbReference type="PANTHER" id="PTHR11783">
    <property type="entry name" value="SULFOTRANSFERASE SULT"/>
    <property type="match status" value="1"/>
</dbReference>
<feature type="domain" description="Sulfotransferase" evidence="4">
    <location>
        <begin position="39"/>
        <end position="285"/>
    </location>
</feature>
<accession>A0ABT0RZN5</accession>
<sequence length="304" mass="33677">MATATRQRARSMDEFRTGQQKFVTAARAAYAAAPLCPLPTDVIISPYGKCGTTMLQQAFHTLRTGGDMDFDDVSRVVPWIEMAPILGIDLNAPQRAEPRGFKSHLSYTLVPKGARYVVPLRDPKDAFVSMYRFMEGWFLEPGTVPMEDFFEGWASGGGPEGEGYFSHLLSWWAVREQPDVLLFTYANMVRDPAGHLRRLAAFAGIPLDDALLELALERTSRVYMLANKDRFDDAMMRELSETKGGLPPGSDSAKVRAGSEAGNHRDELPHALAERIDDLWAEKVAAPLGFANFAALEAELYRSA</sequence>
<protein>
    <submittedName>
        <fullName evidence="5">Sulfotransferase domain-containing protein</fullName>
    </submittedName>
</protein>
<dbReference type="EMBL" id="JAMGBE010000001">
    <property type="protein sequence ID" value="MCL6729059.1"/>
    <property type="molecule type" value="Genomic_DNA"/>
</dbReference>
<evidence type="ECO:0000256" key="3">
    <source>
        <dbReference type="SAM" id="MobiDB-lite"/>
    </source>
</evidence>
<keyword evidence="6" id="KW-1185">Reference proteome</keyword>
<dbReference type="InterPro" id="IPR000863">
    <property type="entry name" value="Sulfotransferase_dom"/>
</dbReference>
<feature type="region of interest" description="Disordered" evidence="3">
    <location>
        <begin position="241"/>
        <end position="266"/>
    </location>
</feature>
<evidence type="ECO:0000313" key="6">
    <source>
        <dbReference type="Proteomes" id="UP001165342"/>
    </source>
</evidence>
<evidence type="ECO:0000313" key="5">
    <source>
        <dbReference type="EMBL" id="MCL6729059.1"/>
    </source>
</evidence>